<organism evidence="2 3">
    <name type="scientific">Dactylonectria estremocensis</name>
    <dbReference type="NCBI Taxonomy" id="1079267"/>
    <lineage>
        <taxon>Eukaryota</taxon>
        <taxon>Fungi</taxon>
        <taxon>Dikarya</taxon>
        <taxon>Ascomycota</taxon>
        <taxon>Pezizomycotina</taxon>
        <taxon>Sordariomycetes</taxon>
        <taxon>Hypocreomycetidae</taxon>
        <taxon>Hypocreales</taxon>
        <taxon>Nectriaceae</taxon>
        <taxon>Dactylonectria</taxon>
    </lineage>
</organism>
<feature type="compositionally biased region" description="Basic and acidic residues" evidence="1">
    <location>
        <begin position="162"/>
        <end position="176"/>
    </location>
</feature>
<gene>
    <name evidence="2" type="ORF">B0J13DRAFT_128714</name>
</gene>
<keyword evidence="3" id="KW-1185">Reference proteome</keyword>
<feature type="compositionally biased region" description="Basic and acidic residues" evidence="1">
    <location>
        <begin position="195"/>
        <end position="206"/>
    </location>
</feature>
<dbReference type="AlphaFoldDB" id="A0A9P9FDW2"/>
<dbReference type="Proteomes" id="UP000717696">
    <property type="component" value="Unassembled WGS sequence"/>
</dbReference>
<accession>A0A9P9FDW2</accession>
<feature type="compositionally biased region" description="Polar residues" evidence="1">
    <location>
        <begin position="182"/>
        <end position="193"/>
    </location>
</feature>
<feature type="region of interest" description="Disordered" evidence="1">
    <location>
        <begin position="89"/>
        <end position="112"/>
    </location>
</feature>
<evidence type="ECO:0000313" key="2">
    <source>
        <dbReference type="EMBL" id="KAH7160532.1"/>
    </source>
</evidence>
<dbReference type="GO" id="GO:0003700">
    <property type="term" value="F:DNA-binding transcription factor activity"/>
    <property type="evidence" value="ECO:0007669"/>
    <property type="project" value="InterPro"/>
</dbReference>
<evidence type="ECO:0000256" key="1">
    <source>
        <dbReference type="SAM" id="MobiDB-lite"/>
    </source>
</evidence>
<dbReference type="Gene3D" id="1.20.5.170">
    <property type="match status" value="1"/>
</dbReference>
<evidence type="ECO:0000313" key="3">
    <source>
        <dbReference type="Proteomes" id="UP000717696"/>
    </source>
</evidence>
<dbReference type="InterPro" id="IPR046347">
    <property type="entry name" value="bZIP_sf"/>
</dbReference>
<dbReference type="EMBL" id="JAGMUU010000002">
    <property type="protein sequence ID" value="KAH7160532.1"/>
    <property type="molecule type" value="Genomic_DNA"/>
</dbReference>
<proteinExistence type="predicted"/>
<name>A0A9P9FDW2_9HYPO</name>
<comment type="caution">
    <text evidence="2">The sequence shown here is derived from an EMBL/GenBank/DDBJ whole genome shotgun (WGS) entry which is preliminary data.</text>
</comment>
<protein>
    <recommendedName>
        <fullName evidence="4">BZIP domain-containing protein</fullName>
    </recommendedName>
</protein>
<dbReference type="OrthoDB" id="295274at2759"/>
<feature type="region of interest" description="Disordered" evidence="1">
    <location>
        <begin position="126"/>
        <end position="206"/>
    </location>
</feature>
<evidence type="ECO:0008006" key="4">
    <source>
        <dbReference type="Google" id="ProtNLM"/>
    </source>
</evidence>
<sequence length="298" mass="34047">METYRLIPLHPMSDRALGEPNPIRDDSTFGTSYISQPLIWEQWWSIDQLVPLGSSDDRRNTANGLYAQTGPLLDGFVYRSDTSSIDYWNDTSPVTDYTDPWSGPDPVTKYMAPSLDSEHMVSEELPPVQGYWHPPSAPRKPSRKRKRDCDELPPRKAARRSPLGEKDTNPQKENKAKHSTVSRKSNASGNGAHSAQERDNRIKVIQERNRIASNKLRVKKSEALLRLESIEQSKERIHRDLSTCVADLTLEVYELKMQLLQQSGCNCALIQNYLVHESQRYVQALDEKPQRDASYLQL</sequence>
<dbReference type="SUPFAM" id="SSF57959">
    <property type="entry name" value="Leucine zipper domain"/>
    <property type="match status" value="1"/>
</dbReference>
<reference evidence="2" key="1">
    <citation type="journal article" date="2021" name="Nat. Commun.">
        <title>Genetic determinants of endophytism in the Arabidopsis root mycobiome.</title>
        <authorList>
            <person name="Mesny F."/>
            <person name="Miyauchi S."/>
            <person name="Thiergart T."/>
            <person name="Pickel B."/>
            <person name="Atanasova L."/>
            <person name="Karlsson M."/>
            <person name="Huettel B."/>
            <person name="Barry K.W."/>
            <person name="Haridas S."/>
            <person name="Chen C."/>
            <person name="Bauer D."/>
            <person name="Andreopoulos W."/>
            <person name="Pangilinan J."/>
            <person name="LaButti K."/>
            <person name="Riley R."/>
            <person name="Lipzen A."/>
            <person name="Clum A."/>
            <person name="Drula E."/>
            <person name="Henrissat B."/>
            <person name="Kohler A."/>
            <person name="Grigoriev I.V."/>
            <person name="Martin F.M."/>
            <person name="Hacquard S."/>
        </authorList>
    </citation>
    <scope>NUCLEOTIDE SEQUENCE</scope>
    <source>
        <strain evidence="2">MPI-CAGE-AT-0021</strain>
    </source>
</reference>